<protein>
    <submittedName>
        <fullName evidence="5">LacI family transcriptional regulator</fullName>
    </submittedName>
</protein>
<dbReference type="SUPFAM" id="SSF47413">
    <property type="entry name" value="lambda repressor-like DNA-binding domains"/>
    <property type="match status" value="1"/>
</dbReference>
<dbReference type="RefSeq" id="WP_068167429.1">
    <property type="nucleotide sequence ID" value="NZ_AOGK01000014.1"/>
</dbReference>
<dbReference type="PANTHER" id="PTHR30146:SF152">
    <property type="entry name" value="TRANSCRIPTIONAL REGULATORY PROTEIN"/>
    <property type="match status" value="1"/>
</dbReference>
<evidence type="ECO:0000259" key="4">
    <source>
        <dbReference type="PROSITE" id="PS50932"/>
    </source>
</evidence>
<dbReference type="SUPFAM" id="SSF53822">
    <property type="entry name" value="Periplasmic binding protein-like I"/>
    <property type="match status" value="1"/>
</dbReference>
<evidence type="ECO:0000313" key="5">
    <source>
        <dbReference type="EMBL" id="MDG5976724.1"/>
    </source>
</evidence>
<feature type="domain" description="HTH lacI-type" evidence="4">
    <location>
        <begin position="11"/>
        <end position="65"/>
    </location>
</feature>
<sequence length="348" mass="37416">MDAKAAPKVRATLEDVAQEAQVSLATADRAVNKRPGVRAATVAKVNEAVRRLGYRPDPSAAKLARARLRRVAFLLPAGANRFVGLLSEQIQANAEWMHDQRIHADVLAVNVFNPVELAKALLAQVGQRDAVVVMALDHPVVRSAIDQLTQAGTVVITLVSDVPSSTRQHYVGINNTAAGRTAATLIGRFVGRHPAKVAIILGSLSLRDHAERYFGFNQVMAQEHPHLTVLPPLEGQDDAARNEALTTQLFALHPDLAAIYSVGAGNGGISTALCSLGRAQDTVFVGHELTPAARADLLNGTMDAVINQDAGHEIRSALRLALAQWSQEPVIADQERIRIDIYLKDNLP</sequence>
<evidence type="ECO:0000313" key="6">
    <source>
        <dbReference type="Proteomes" id="UP001152876"/>
    </source>
</evidence>
<keyword evidence="2" id="KW-0238">DNA-binding</keyword>
<reference evidence="5" key="1">
    <citation type="submission" date="2013-01" db="EMBL/GenBank/DDBJ databases">
        <title>Genome draft of Hydrogenophaga taeniospiralis 2K1.</title>
        <authorList>
            <person name="Gomila M."/>
            <person name="Lalucat J."/>
        </authorList>
    </citation>
    <scope>NUCLEOTIDE SEQUENCE</scope>
    <source>
        <strain evidence="5">CCUG 15921</strain>
    </source>
</reference>
<dbReference type="Gene3D" id="3.40.50.2300">
    <property type="match status" value="2"/>
</dbReference>
<accession>A0A9X4NU48</accession>
<dbReference type="AlphaFoldDB" id="A0A9X4NU48"/>
<name>A0A9X4NU48_9BURK</name>
<keyword evidence="3" id="KW-0804">Transcription</keyword>
<dbReference type="PANTHER" id="PTHR30146">
    <property type="entry name" value="LACI-RELATED TRANSCRIPTIONAL REPRESSOR"/>
    <property type="match status" value="1"/>
</dbReference>
<organism evidence="5 6">
    <name type="scientific">Hydrogenophaga taeniospiralis CCUG 15921</name>
    <dbReference type="NCBI Taxonomy" id="1281780"/>
    <lineage>
        <taxon>Bacteria</taxon>
        <taxon>Pseudomonadati</taxon>
        <taxon>Pseudomonadota</taxon>
        <taxon>Betaproteobacteria</taxon>
        <taxon>Burkholderiales</taxon>
        <taxon>Comamonadaceae</taxon>
        <taxon>Hydrogenophaga</taxon>
    </lineage>
</organism>
<comment type="caution">
    <text evidence="5">The sequence shown here is derived from an EMBL/GenBank/DDBJ whole genome shotgun (WGS) entry which is preliminary data.</text>
</comment>
<dbReference type="Gene3D" id="1.10.260.40">
    <property type="entry name" value="lambda repressor-like DNA-binding domains"/>
    <property type="match status" value="1"/>
</dbReference>
<dbReference type="EMBL" id="AOGK01000014">
    <property type="protein sequence ID" value="MDG5976724.1"/>
    <property type="molecule type" value="Genomic_DNA"/>
</dbReference>
<proteinExistence type="predicted"/>
<dbReference type="Pfam" id="PF13407">
    <property type="entry name" value="Peripla_BP_4"/>
    <property type="match status" value="1"/>
</dbReference>
<dbReference type="OrthoDB" id="9805774at2"/>
<dbReference type="InterPro" id="IPR028082">
    <property type="entry name" value="Peripla_BP_I"/>
</dbReference>
<keyword evidence="6" id="KW-1185">Reference proteome</keyword>
<dbReference type="Proteomes" id="UP001152876">
    <property type="component" value="Unassembled WGS sequence"/>
</dbReference>
<evidence type="ECO:0000256" key="1">
    <source>
        <dbReference type="ARBA" id="ARBA00023015"/>
    </source>
</evidence>
<dbReference type="GO" id="GO:0000976">
    <property type="term" value="F:transcription cis-regulatory region binding"/>
    <property type="evidence" value="ECO:0007669"/>
    <property type="project" value="TreeGrafter"/>
</dbReference>
<gene>
    <name evidence="5" type="ORF">H010_15759</name>
</gene>
<keyword evidence="1" id="KW-0805">Transcription regulation</keyword>
<dbReference type="PROSITE" id="PS50932">
    <property type="entry name" value="HTH_LACI_2"/>
    <property type="match status" value="1"/>
</dbReference>
<dbReference type="InterPro" id="IPR025997">
    <property type="entry name" value="SBP_2_dom"/>
</dbReference>
<dbReference type="Pfam" id="PF00356">
    <property type="entry name" value="LacI"/>
    <property type="match status" value="1"/>
</dbReference>
<evidence type="ECO:0000256" key="2">
    <source>
        <dbReference type="ARBA" id="ARBA00023125"/>
    </source>
</evidence>
<dbReference type="InterPro" id="IPR010982">
    <property type="entry name" value="Lambda_DNA-bd_dom_sf"/>
</dbReference>
<dbReference type="SMART" id="SM00354">
    <property type="entry name" value="HTH_LACI"/>
    <property type="match status" value="1"/>
</dbReference>
<dbReference type="CDD" id="cd01392">
    <property type="entry name" value="HTH_LacI"/>
    <property type="match status" value="1"/>
</dbReference>
<dbReference type="InterPro" id="IPR000843">
    <property type="entry name" value="HTH_LacI"/>
</dbReference>
<dbReference type="CDD" id="cd06307">
    <property type="entry name" value="PBP1_sugar_binding"/>
    <property type="match status" value="1"/>
</dbReference>
<evidence type="ECO:0000256" key="3">
    <source>
        <dbReference type="ARBA" id="ARBA00023163"/>
    </source>
</evidence>
<dbReference type="GO" id="GO:0003700">
    <property type="term" value="F:DNA-binding transcription factor activity"/>
    <property type="evidence" value="ECO:0007669"/>
    <property type="project" value="TreeGrafter"/>
</dbReference>